<dbReference type="SMART" id="SM00325">
    <property type="entry name" value="RhoGEF"/>
    <property type="match status" value="1"/>
</dbReference>
<feature type="region of interest" description="Disordered" evidence="2">
    <location>
        <begin position="25"/>
        <end position="56"/>
    </location>
</feature>
<evidence type="ECO:0000313" key="4">
    <source>
        <dbReference type="EMBL" id="CAH1175962.1"/>
    </source>
</evidence>
<dbReference type="OrthoDB" id="6152532at2759"/>
<feature type="domain" description="DH" evidence="3">
    <location>
        <begin position="574"/>
        <end position="747"/>
    </location>
</feature>
<dbReference type="EMBL" id="OU896713">
    <property type="protein sequence ID" value="CAH1175962.1"/>
    <property type="molecule type" value="Genomic_DNA"/>
</dbReference>
<dbReference type="PANTHER" id="PTHR22826">
    <property type="entry name" value="RHO GUANINE EXCHANGE FACTOR-RELATED"/>
    <property type="match status" value="1"/>
</dbReference>
<dbReference type="GO" id="GO:0007411">
    <property type="term" value="P:axon guidance"/>
    <property type="evidence" value="ECO:0007669"/>
    <property type="project" value="TreeGrafter"/>
</dbReference>
<dbReference type="Pfam" id="PF00621">
    <property type="entry name" value="RhoGEF"/>
    <property type="match status" value="1"/>
</dbReference>
<dbReference type="InterPro" id="IPR055251">
    <property type="entry name" value="SOS1_NGEF_PH"/>
</dbReference>
<dbReference type="PROSITE" id="PS50010">
    <property type="entry name" value="DH_2"/>
    <property type="match status" value="1"/>
</dbReference>
<feature type="compositionally biased region" description="Polar residues" evidence="2">
    <location>
        <begin position="486"/>
        <end position="499"/>
    </location>
</feature>
<evidence type="ECO:0000259" key="3">
    <source>
        <dbReference type="PROSITE" id="PS50010"/>
    </source>
</evidence>
<organism evidence="4 5">
    <name type="scientific">Phaedon cochleariae</name>
    <name type="common">Mustard beetle</name>
    <dbReference type="NCBI Taxonomy" id="80249"/>
    <lineage>
        <taxon>Eukaryota</taxon>
        <taxon>Metazoa</taxon>
        <taxon>Ecdysozoa</taxon>
        <taxon>Arthropoda</taxon>
        <taxon>Hexapoda</taxon>
        <taxon>Insecta</taxon>
        <taxon>Pterygota</taxon>
        <taxon>Neoptera</taxon>
        <taxon>Endopterygota</taxon>
        <taxon>Coleoptera</taxon>
        <taxon>Polyphaga</taxon>
        <taxon>Cucujiformia</taxon>
        <taxon>Chrysomeloidea</taxon>
        <taxon>Chrysomelidae</taxon>
        <taxon>Chrysomelinae</taxon>
        <taxon>Chrysomelini</taxon>
        <taxon>Phaedon</taxon>
    </lineage>
</organism>
<name>A0A9P0DSB8_PHACE</name>
<dbReference type="GO" id="GO:0005737">
    <property type="term" value="C:cytoplasm"/>
    <property type="evidence" value="ECO:0007669"/>
    <property type="project" value="TreeGrafter"/>
</dbReference>
<gene>
    <name evidence="4" type="ORF">PHAECO_LOCUS11322</name>
</gene>
<accession>A0A9P0DSB8</accession>
<dbReference type="Pfam" id="PF22697">
    <property type="entry name" value="SOS1_NGEF_PH"/>
    <property type="match status" value="1"/>
</dbReference>
<dbReference type="InterPro" id="IPR011993">
    <property type="entry name" value="PH-like_dom_sf"/>
</dbReference>
<reference evidence="4" key="1">
    <citation type="submission" date="2022-01" db="EMBL/GenBank/DDBJ databases">
        <authorList>
            <person name="King R."/>
        </authorList>
    </citation>
    <scope>NUCLEOTIDE SEQUENCE</scope>
</reference>
<proteinExistence type="predicted"/>
<sequence length="907" mass="106146">MEPNKIRRSKSQDSGLNKIINFFEIKRPAKSTSNSSSLPRSSSNSNEKETENVIGDKMFIRRHSQYSTSRKNKYKKVTKEVNHKECETKKTFEDMCRMYENKNVSSEENTKKLNSVSEASSTHDEYDDRKQLLAKIAEREAKLEELNSIGEADEIIKRIVEKRIAKIMTELTILYQRKEVKLRDRRKITSFVEAENEKEAEEYRKSLIQKMDYEFANMKADGFMDDDEHTTVGSQFIFNQTEETDNVARSQHCGSPHLREDTFLDIMRYNSKHVLDDAIRKSDDSQHTIQNEIIEDETKGNPDRILLDDDEFSESLGDGIEDGVTVVEAYNDEGRELIEIKVIFDRRTIALGTEEHIEVPIEESQMVFYHQEDNNTYELLHDTLGDDFITEKDYREEIRIYQNYTEDNDLIGPDEHIYEDIEDPREKQQMKFYQGDHDTVRDDFDKEKGSREDIRSIQNDIEENNVFTPDGDNPAQHFFVYSPPASNRSTVYSGTSRESSGFDEDDESIELGKNNDDPVVYSNVRRETFCDDKGIIRIERVANHGTVLKSNASTAGHGDSSPVSRSNSTTPARQLQYIVDEIVTTERKYVEDLGKIIKVYKPYIEDNTPPHLVGMAGYLFGNIERIHRKQTKFLEALEKCSHYVNGVVRCFIDHKSVFELYQFYFRNKRKADILLKDFNLVIKDMQETFEERLDFSAYLLTPVQRLGKYILFLENIEKQLSKLNQPIETVQEALNIVRSEMTKGNDAVAAESIENSPISRLDYGSFKLREKFSIIKPRKLEAMVFLFENVLVFTTNDQRNLEIFNYYDSIKMTDLRIATFEDYTIHLTDYTKSKKKNNLAKYTYVLEAKNEKLWNVWKKCIEDVLWKQLYEVKESVKVPSLGRYKRHTDRNRIKSTGMWTKDHRFFM</sequence>
<dbReference type="InterPro" id="IPR051336">
    <property type="entry name" value="RhoGEF_Guanine_NuclExch_SF"/>
</dbReference>
<reference evidence="4" key="2">
    <citation type="submission" date="2022-10" db="EMBL/GenBank/DDBJ databases">
        <authorList>
            <consortium name="ENA_rothamsted_submissions"/>
            <consortium name="culmorum"/>
            <person name="King R."/>
        </authorList>
    </citation>
    <scope>NUCLEOTIDE SEQUENCE</scope>
</reference>
<protein>
    <recommendedName>
        <fullName evidence="3">DH domain-containing protein</fullName>
    </recommendedName>
</protein>
<dbReference type="InterPro" id="IPR000219">
    <property type="entry name" value="DH_dom"/>
</dbReference>
<dbReference type="PANTHER" id="PTHR22826:SF106">
    <property type="entry name" value="TRIO, ISOFORM A"/>
    <property type="match status" value="1"/>
</dbReference>
<evidence type="ECO:0000256" key="1">
    <source>
        <dbReference type="ARBA" id="ARBA00022658"/>
    </source>
</evidence>
<dbReference type="GO" id="GO:0019898">
    <property type="term" value="C:extrinsic component of membrane"/>
    <property type="evidence" value="ECO:0007669"/>
    <property type="project" value="TreeGrafter"/>
</dbReference>
<feature type="region of interest" description="Disordered" evidence="2">
    <location>
        <begin position="486"/>
        <end position="514"/>
    </location>
</feature>
<evidence type="ECO:0000313" key="5">
    <source>
        <dbReference type="Proteomes" id="UP001153737"/>
    </source>
</evidence>
<dbReference type="SUPFAM" id="SSF48065">
    <property type="entry name" value="DBL homology domain (DH-domain)"/>
    <property type="match status" value="1"/>
</dbReference>
<dbReference type="InterPro" id="IPR035899">
    <property type="entry name" value="DBL_dom_sf"/>
</dbReference>
<evidence type="ECO:0000256" key="2">
    <source>
        <dbReference type="SAM" id="MobiDB-lite"/>
    </source>
</evidence>
<feature type="compositionally biased region" description="Low complexity" evidence="2">
    <location>
        <begin position="31"/>
        <end position="45"/>
    </location>
</feature>
<dbReference type="Proteomes" id="UP001153737">
    <property type="component" value="Chromosome 7"/>
</dbReference>
<dbReference type="Gene3D" id="2.30.29.30">
    <property type="entry name" value="Pleckstrin-homology domain (PH domain)/Phosphotyrosine-binding domain (PTB)"/>
    <property type="match status" value="1"/>
</dbReference>
<feature type="compositionally biased region" description="Polar residues" evidence="2">
    <location>
        <begin position="561"/>
        <end position="570"/>
    </location>
</feature>
<feature type="region of interest" description="Disordered" evidence="2">
    <location>
        <begin position="549"/>
        <end position="570"/>
    </location>
</feature>
<keyword evidence="1" id="KW-0344">Guanine-nucleotide releasing factor</keyword>
<dbReference type="Gene3D" id="1.20.900.10">
    <property type="entry name" value="Dbl homology (DH) domain"/>
    <property type="match status" value="1"/>
</dbReference>
<keyword evidence="5" id="KW-1185">Reference proteome</keyword>
<dbReference type="CDD" id="cd00160">
    <property type="entry name" value="RhoGEF"/>
    <property type="match status" value="1"/>
</dbReference>
<dbReference type="GO" id="GO:0005085">
    <property type="term" value="F:guanyl-nucleotide exchange factor activity"/>
    <property type="evidence" value="ECO:0007669"/>
    <property type="project" value="UniProtKB-KW"/>
</dbReference>
<dbReference type="SUPFAM" id="SSF50729">
    <property type="entry name" value="PH domain-like"/>
    <property type="match status" value="1"/>
</dbReference>
<dbReference type="AlphaFoldDB" id="A0A9P0DSB8"/>